<dbReference type="InParanoid" id="D8SA46"/>
<dbReference type="Gramene" id="EFJ18691">
    <property type="protein sequence ID" value="EFJ18691"/>
    <property type="gene ID" value="SELMODRAFT_419961"/>
</dbReference>
<reference evidence="2 3" key="1">
    <citation type="journal article" date="2011" name="Science">
        <title>The Selaginella genome identifies genetic changes associated with the evolution of vascular plants.</title>
        <authorList>
            <person name="Banks J.A."/>
            <person name="Nishiyama T."/>
            <person name="Hasebe M."/>
            <person name="Bowman J.L."/>
            <person name="Gribskov M."/>
            <person name="dePamphilis C."/>
            <person name="Albert V.A."/>
            <person name="Aono N."/>
            <person name="Aoyama T."/>
            <person name="Ambrose B.A."/>
            <person name="Ashton N.W."/>
            <person name="Axtell M.J."/>
            <person name="Barker E."/>
            <person name="Barker M.S."/>
            <person name="Bennetzen J.L."/>
            <person name="Bonawitz N.D."/>
            <person name="Chapple C."/>
            <person name="Cheng C."/>
            <person name="Correa L.G."/>
            <person name="Dacre M."/>
            <person name="DeBarry J."/>
            <person name="Dreyer I."/>
            <person name="Elias M."/>
            <person name="Engstrom E.M."/>
            <person name="Estelle M."/>
            <person name="Feng L."/>
            <person name="Finet C."/>
            <person name="Floyd S.K."/>
            <person name="Frommer W.B."/>
            <person name="Fujita T."/>
            <person name="Gramzow L."/>
            <person name="Gutensohn M."/>
            <person name="Harholt J."/>
            <person name="Hattori M."/>
            <person name="Heyl A."/>
            <person name="Hirai T."/>
            <person name="Hiwatashi Y."/>
            <person name="Ishikawa M."/>
            <person name="Iwata M."/>
            <person name="Karol K.G."/>
            <person name="Koehler B."/>
            <person name="Kolukisaoglu U."/>
            <person name="Kubo M."/>
            <person name="Kurata T."/>
            <person name="Lalonde S."/>
            <person name="Li K."/>
            <person name="Li Y."/>
            <person name="Litt A."/>
            <person name="Lyons E."/>
            <person name="Manning G."/>
            <person name="Maruyama T."/>
            <person name="Michael T.P."/>
            <person name="Mikami K."/>
            <person name="Miyazaki S."/>
            <person name="Morinaga S."/>
            <person name="Murata T."/>
            <person name="Mueller-Roeber B."/>
            <person name="Nelson D.R."/>
            <person name="Obara M."/>
            <person name="Oguri Y."/>
            <person name="Olmstead R.G."/>
            <person name="Onodera N."/>
            <person name="Petersen B.L."/>
            <person name="Pils B."/>
            <person name="Prigge M."/>
            <person name="Rensing S.A."/>
            <person name="Riano-Pachon D.M."/>
            <person name="Roberts A.W."/>
            <person name="Sato Y."/>
            <person name="Scheller H.V."/>
            <person name="Schulz B."/>
            <person name="Schulz C."/>
            <person name="Shakirov E.V."/>
            <person name="Shibagaki N."/>
            <person name="Shinohara N."/>
            <person name="Shippen D.E."/>
            <person name="Soerensen I."/>
            <person name="Sotooka R."/>
            <person name="Sugimoto N."/>
            <person name="Sugita M."/>
            <person name="Sumikawa N."/>
            <person name="Tanurdzic M."/>
            <person name="Theissen G."/>
            <person name="Ulvskov P."/>
            <person name="Wakazuki S."/>
            <person name="Weng J.K."/>
            <person name="Willats W.W."/>
            <person name="Wipf D."/>
            <person name="Wolf P.G."/>
            <person name="Yang L."/>
            <person name="Zimmer A.D."/>
            <person name="Zhu Q."/>
            <person name="Mitros T."/>
            <person name="Hellsten U."/>
            <person name="Loque D."/>
            <person name="Otillar R."/>
            <person name="Salamov A."/>
            <person name="Schmutz J."/>
            <person name="Shapiro H."/>
            <person name="Lindquist E."/>
            <person name="Lucas S."/>
            <person name="Rokhsar D."/>
            <person name="Grigoriev I.V."/>
        </authorList>
    </citation>
    <scope>NUCLEOTIDE SEQUENCE [LARGE SCALE GENOMIC DNA]</scope>
</reference>
<organism evidence="3">
    <name type="scientific">Selaginella moellendorffii</name>
    <name type="common">Spikemoss</name>
    <dbReference type="NCBI Taxonomy" id="88036"/>
    <lineage>
        <taxon>Eukaryota</taxon>
        <taxon>Viridiplantae</taxon>
        <taxon>Streptophyta</taxon>
        <taxon>Embryophyta</taxon>
        <taxon>Tracheophyta</taxon>
        <taxon>Lycopodiopsida</taxon>
        <taxon>Selaginellales</taxon>
        <taxon>Selaginellaceae</taxon>
        <taxon>Selaginella</taxon>
    </lineage>
</organism>
<proteinExistence type="predicted"/>
<accession>D8SA46</accession>
<sequence>MAAHNHLYPKEHISEDREVADHAIVESQQLRQAAGGSMKQWTKRLNLNLVTERLHEDLEFRTHTMLIRWIQAEKNHTIYKLYVEEINPKEQVGTAFYDQLSPWTETPCRLTTRGTRLKNKTNKDPATSVTLPTNILGTPENAVETTRFLEQMDVQRQKLVNETMHGWKTKGNNRTDDTKLAVPYSNYQKQATQRCNNNERTTIHSRRKQEIGGDLDTSSASFVDMLLHKHRQTEAKESQEIEQRVGRRGGGGGELTK</sequence>
<evidence type="ECO:0000256" key="1">
    <source>
        <dbReference type="SAM" id="MobiDB-lite"/>
    </source>
</evidence>
<dbReference type="HOGENOM" id="CLU_1083379_0_0_1"/>
<dbReference type="EMBL" id="GL377609">
    <property type="protein sequence ID" value="EFJ18691.1"/>
    <property type="molecule type" value="Genomic_DNA"/>
</dbReference>
<feature type="compositionally biased region" description="Gly residues" evidence="1">
    <location>
        <begin position="248"/>
        <end position="257"/>
    </location>
</feature>
<evidence type="ECO:0000313" key="2">
    <source>
        <dbReference type="EMBL" id="EFJ18691.1"/>
    </source>
</evidence>
<feature type="compositionally biased region" description="Basic and acidic residues" evidence="1">
    <location>
        <begin position="232"/>
        <end position="245"/>
    </location>
</feature>
<dbReference type="AlphaFoldDB" id="D8SA46"/>
<evidence type="ECO:0000313" key="3">
    <source>
        <dbReference type="Proteomes" id="UP000001514"/>
    </source>
</evidence>
<dbReference type="KEGG" id="smo:SELMODRAFT_419961"/>
<gene>
    <name evidence="2" type="ORF">SELMODRAFT_419961</name>
</gene>
<keyword evidence="3" id="KW-1185">Reference proteome</keyword>
<feature type="region of interest" description="Disordered" evidence="1">
    <location>
        <begin position="231"/>
        <end position="257"/>
    </location>
</feature>
<protein>
    <submittedName>
        <fullName evidence="2">Uncharacterized protein</fullName>
    </submittedName>
</protein>
<name>D8SA46_SELML</name>
<dbReference type="Proteomes" id="UP000001514">
    <property type="component" value="Unassembled WGS sequence"/>
</dbReference>